<keyword evidence="3" id="KW-1185">Reference proteome</keyword>
<comment type="caution">
    <text evidence="2">The sequence shown here is derived from an EMBL/GenBank/DDBJ whole genome shotgun (WGS) entry which is preliminary data.</text>
</comment>
<keyword evidence="1" id="KW-0812">Transmembrane</keyword>
<sequence>MKRKVIASPCEAMIGGDAFVQVMDVKITGTEDSVNLEMYVMNLYEKELTELDYEIFFFDTASIKLNEEPYDVKLTNINIKSGDIAHLETMEIPPQFALARKAMIRLLKAVFKDGSSLSLFDEEVEKITFTDLPKSDLMSMKEICGEDAYSLALEGKTFYRCICGFFNLKDSSICSNCGREKAEVLEKYSSIEKIKELIIKRSKDLDEIKEDSYLEVEDLAIKKNINEKLFNNYKFFFMISFILLSLSASIWFLWRF</sequence>
<protein>
    <submittedName>
        <fullName evidence="2">Uncharacterized protein</fullName>
    </submittedName>
</protein>
<dbReference type="RefSeq" id="WP_209658967.1">
    <property type="nucleotide sequence ID" value="NZ_JAGGLI010000003.1"/>
</dbReference>
<accession>A0ABS4KFX1</accession>
<organism evidence="2 3">
    <name type="scientific">Acetoanaerobium pronyense</name>
    <dbReference type="NCBI Taxonomy" id="1482736"/>
    <lineage>
        <taxon>Bacteria</taxon>
        <taxon>Bacillati</taxon>
        <taxon>Bacillota</taxon>
        <taxon>Clostridia</taxon>
        <taxon>Peptostreptococcales</taxon>
        <taxon>Filifactoraceae</taxon>
        <taxon>Acetoanaerobium</taxon>
    </lineage>
</organism>
<name>A0ABS4KFX1_9FIRM</name>
<evidence type="ECO:0000256" key="1">
    <source>
        <dbReference type="SAM" id="Phobius"/>
    </source>
</evidence>
<keyword evidence="1" id="KW-1133">Transmembrane helix</keyword>
<keyword evidence="1" id="KW-0472">Membrane</keyword>
<gene>
    <name evidence="2" type="ORF">J2Z35_000472</name>
</gene>
<feature type="transmembrane region" description="Helical" evidence="1">
    <location>
        <begin position="235"/>
        <end position="254"/>
    </location>
</feature>
<evidence type="ECO:0000313" key="2">
    <source>
        <dbReference type="EMBL" id="MBP2026683.1"/>
    </source>
</evidence>
<evidence type="ECO:0000313" key="3">
    <source>
        <dbReference type="Proteomes" id="UP001314903"/>
    </source>
</evidence>
<reference evidence="2 3" key="1">
    <citation type="submission" date="2021-03" db="EMBL/GenBank/DDBJ databases">
        <title>Genomic Encyclopedia of Type Strains, Phase IV (KMG-IV): sequencing the most valuable type-strain genomes for metagenomic binning, comparative biology and taxonomic classification.</title>
        <authorList>
            <person name="Goeker M."/>
        </authorList>
    </citation>
    <scope>NUCLEOTIDE SEQUENCE [LARGE SCALE GENOMIC DNA]</scope>
    <source>
        <strain evidence="2 3">DSM 27512</strain>
    </source>
</reference>
<proteinExistence type="predicted"/>
<dbReference type="Proteomes" id="UP001314903">
    <property type="component" value="Unassembled WGS sequence"/>
</dbReference>
<dbReference type="EMBL" id="JAGGLI010000003">
    <property type="protein sequence ID" value="MBP2026683.1"/>
    <property type="molecule type" value="Genomic_DNA"/>
</dbReference>